<gene>
    <name evidence="1" type="ORF">GGR24_002041</name>
</gene>
<sequence length="173" mass="18712">MNQAEAESLYKLLRDGLPLRARSDEDVIGFPSAIEDEIAAGKQVRVNLTVASEQRTEDPLAGSRTTASRSRAEFVQQRDFTSKEKVAITLDCIELARIAPARMADQILSLVRELSPNKNLTLCFAHDQADAPVRTITADDVAAALPATQKLAAVLDEIKAELGPETAAVTDLL</sequence>
<evidence type="ECO:0000313" key="1">
    <source>
        <dbReference type="EMBL" id="MBB3973371.1"/>
    </source>
</evidence>
<proteinExistence type="predicted"/>
<organism evidence="1 2">
    <name type="scientific">Hansschlegelia beijingensis</name>
    <dbReference type="NCBI Taxonomy" id="1133344"/>
    <lineage>
        <taxon>Bacteria</taxon>
        <taxon>Pseudomonadati</taxon>
        <taxon>Pseudomonadota</taxon>
        <taxon>Alphaproteobacteria</taxon>
        <taxon>Hyphomicrobiales</taxon>
        <taxon>Methylopilaceae</taxon>
        <taxon>Hansschlegelia</taxon>
    </lineage>
</organism>
<dbReference type="Proteomes" id="UP000528964">
    <property type="component" value="Unassembled WGS sequence"/>
</dbReference>
<name>A0A7W6CYH1_9HYPH</name>
<comment type="caution">
    <text evidence="1">The sequence shown here is derived from an EMBL/GenBank/DDBJ whole genome shotgun (WGS) entry which is preliminary data.</text>
</comment>
<evidence type="ECO:0000313" key="2">
    <source>
        <dbReference type="Proteomes" id="UP000528964"/>
    </source>
</evidence>
<dbReference type="AlphaFoldDB" id="A0A7W6CYH1"/>
<keyword evidence="2" id="KW-1185">Reference proteome</keyword>
<reference evidence="1 2" key="1">
    <citation type="submission" date="2020-08" db="EMBL/GenBank/DDBJ databases">
        <title>Genomic Encyclopedia of Type Strains, Phase IV (KMG-IV): sequencing the most valuable type-strain genomes for metagenomic binning, comparative biology and taxonomic classification.</title>
        <authorList>
            <person name="Goeker M."/>
        </authorList>
    </citation>
    <scope>NUCLEOTIDE SEQUENCE [LARGE SCALE GENOMIC DNA]</scope>
    <source>
        <strain evidence="1 2">DSM 25481</strain>
    </source>
</reference>
<accession>A0A7W6CYH1</accession>
<dbReference type="EMBL" id="JACIDR010000003">
    <property type="protein sequence ID" value="MBB3973371.1"/>
    <property type="molecule type" value="Genomic_DNA"/>
</dbReference>
<dbReference type="RefSeq" id="WP_183395251.1">
    <property type="nucleotide sequence ID" value="NZ_JACIDR010000003.1"/>
</dbReference>
<protein>
    <submittedName>
        <fullName evidence="1">Uncharacterized protein</fullName>
    </submittedName>
</protein>